<evidence type="ECO:0000256" key="1">
    <source>
        <dbReference type="SAM" id="MobiDB-lite"/>
    </source>
</evidence>
<feature type="compositionally biased region" description="Polar residues" evidence="1">
    <location>
        <begin position="342"/>
        <end position="354"/>
    </location>
</feature>
<protein>
    <recommendedName>
        <fullName evidence="4">Replication factor C subunit 3</fullName>
    </recommendedName>
</protein>
<dbReference type="GO" id="GO:0003677">
    <property type="term" value="F:DNA binding"/>
    <property type="evidence" value="ECO:0007669"/>
    <property type="project" value="InterPro"/>
</dbReference>
<proteinExistence type="predicted"/>
<reference evidence="2" key="1">
    <citation type="submission" date="2023-07" db="EMBL/GenBank/DDBJ databases">
        <title>draft genome sequence of fig (Ficus carica).</title>
        <authorList>
            <person name="Takahashi T."/>
            <person name="Nishimura K."/>
        </authorList>
    </citation>
    <scope>NUCLEOTIDE SEQUENCE</scope>
</reference>
<feature type="region of interest" description="Disordered" evidence="1">
    <location>
        <begin position="286"/>
        <end position="365"/>
    </location>
</feature>
<dbReference type="GO" id="GO:0003689">
    <property type="term" value="F:DNA clamp loader activity"/>
    <property type="evidence" value="ECO:0007669"/>
    <property type="project" value="TreeGrafter"/>
</dbReference>
<dbReference type="Pfam" id="PF21960">
    <property type="entry name" value="RCF1-5-like_lid"/>
    <property type="match status" value="1"/>
</dbReference>
<dbReference type="EMBL" id="BTGU01000002">
    <property type="protein sequence ID" value="GMN29443.1"/>
    <property type="molecule type" value="Genomic_DNA"/>
</dbReference>
<evidence type="ECO:0000313" key="3">
    <source>
        <dbReference type="Proteomes" id="UP001187192"/>
    </source>
</evidence>
<feature type="compositionally biased region" description="Polar residues" evidence="1">
    <location>
        <begin position="1"/>
        <end position="13"/>
    </location>
</feature>
<keyword evidence="3" id="KW-1185">Reference proteome</keyword>
<dbReference type="AlphaFoldDB" id="A0AA87ZMQ2"/>
<dbReference type="Gene3D" id="1.20.272.10">
    <property type="match status" value="1"/>
</dbReference>
<dbReference type="SUPFAM" id="SSF48019">
    <property type="entry name" value="post-AAA+ oligomerization domain-like"/>
    <property type="match status" value="1"/>
</dbReference>
<sequence>MQTSPRYGRTSQLHHLLTPSKQRRSGYEPSDTETDFQESPWRDHNPPNRELDSEEPRLDSALPRTISPLKTNRRHSSRFEYVESSQIKNSSETSARRRHSSKSPYKPRREDGNNLHNGNISPLSKSPIGTYQSPYKEEHNLDTYDLVYSHRRQNDRALAQPPLVEVSRVSRKLNYTMSKRTVTAPRMRPREKDQEKKYDQMSKPERTPSPLPKAMAQKLIREVPKPKVGLLSGEINERVAYAKLARDQTSIGIANFESTESISPGDIFFSREWTVLALPKKGGLESQFSSKPNILSQRDSSSNPRSRANGNLDPNKESANVGLSHTGSSSTSRVGSGRFSTESSKLSDASGRTTESMKKFTDGRRKSQKEAWFNCVMKGPCRNAKKSPERTAKTTFNEALYIEKALVVEKLKQFWADKYQPGSLNGFTFHKQEAQLLKQLVSEDICPHILLKGPTGSGKRALAMALLREIYGDASWDVSNDIRYFQVQDRPMQVVVPITSSTHHLELNVRLESNAKYALMGLVREITKDFAITPEISNANLTANNYKVSVIVLYDVDKATDNNIQHLIKWILDCYADACKLILCCEDDSEIVDSVKNRCKVIEVNAPITHEIMEVLIQISRKEDFELSMEFAAKIAIKSKQNLRKAIMALEACKAHNYPFVEDQPIPLGWEEVLVEMATEILANPSPNTLFLIRGKFQKLLADYVHPKLILQKLVEQFLKGIEASIKRQIYYWHAYYEKRLPIGPSALLKLEGEF</sequence>
<feature type="compositionally biased region" description="Polar residues" evidence="1">
    <location>
        <begin position="83"/>
        <end position="93"/>
    </location>
</feature>
<dbReference type="Gene3D" id="3.40.50.300">
    <property type="entry name" value="P-loop containing nucleotide triphosphate hydrolases"/>
    <property type="match status" value="1"/>
</dbReference>
<dbReference type="GO" id="GO:0006261">
    <property type="term" value="P:DNA-templated DNA replication"/>
    <property type="evidence" value="ECO:0007669"/>
    <property type="project" value="TreeGrafter"/>
</dbReference>
<dbReference type="FunFam" id="1.10.8.60:FF:000030">
    <property type="entry name" value="replication factor C subunit 3"/>
    <property type="match status" value="1"/>
</dbReference>
<dbReference type="InterPro" id="IPR050238">
    <property type="entry name" value="DNA_Rep/Repair_Clamp_Loader"/>
</dbReference>
<feature type="region of interest" description="Disordered" evidence="1">
    <location>
        <begin position="1"/>
        <end position="134"/>
    </location>
</feature>
<feature type="compositionally biased region" description="Polar residues" evidence="1">
    <location>
        <begin position="114"/>
        <end position="133"/>
    </location>
</feature>
<dbReference type="PANTHER" id="PTHR11669:SF25">
    <property type="entry name" value="OS02G0704966 PROTEIN"/>
    <property type="match status" value="1"/>
</dbReference>
<feature type="compositionally biased region" description="Basic and acidic residues" evidence="1">
    <location>
        <begin position="355"/>
        <end position="365"/>
    </location>
</feature>
<dbReference type="SUPFAM" id="SSF52540">
    <property type="entry name" value="P-loop containing nucleoside triphosphate hydrolases"/>
    <property type="match status" value="1"/>
</dbReference>
<dbReference type="Proteomes" id="UP001187192">
    <property type="component" value="Unassembled WGS sequence"/>
</dbReference>
<feature type="compositionally biased region" description="Basic and acidic residues" evidence="1">
    <location>
        <begin position="188"/>
        <end position="206"/>
    </location>
</feature>
<name>A0AA87ZMQ2_FICCA</name>
<dbReference type="Gene3D" id="1.10.8.60">
    <property type="match status" value="1"/>
</dbReference>
<evidence type="ECO:0000313" key="2">
    <source>
        <dbReference type="EMBL" id="GMN29443.1"/>
    </source>
</evidence>
<feature type="compositionally biased region" description="Basic and acidic residues" evidence="1">
    <location>
        <begin position="40"/>
        <end position="58"/>
    </location>
</feature>
<organism evidence="2 3">
    <name type="scientific">Ficus carica</name>
    <name type="common">Common fig</name>
    <dbReference type="NCBI Taxonomy" id="3494"/>
    <lineage>
        <taxon>Eukaryota</taxon>
        <taxon>Viridiplantae</taxon>
        <taxon>Streptophyta</taxon>
        <taxon>Embryophyta</taxon>
        <taxon>Tracheophyta</taxon>
        <taxon>Spermatophyta</taxon>
        <taxon>Magnoliopsida</taxon>
        <taxon>eudicotyledons</taxon>
        <taxon>Gunneridae</taxon>
        <taxon>Pentapetalae</taxon>
        <taxon>rosids</taxon>
        <taxon>fabids</taxon>
        <taxon>Rosales</taxon>
        <taxon>Moraceae</taxon>
        <taxon>Ficeae</taxon>
        <taxon>Ficus</taxon>
    </lineage>
</organism>
<dbReference type="GO" id="GO:0005634">
    <property type="term" value="C:nucleus"/>
    <property type="evidence" value="ECO:0007669"/>
    <property type="project" value="TreeGrafter"/>
</dbReference>
<feature type="region of interest" description="Disordered" evidence="1">
    <location>
        <begin position="183"/>
        <end position="211"/>
    </location>
</feature>
<dbReference type="InterPro" id="IPR008921">
    <property type="entry name" value="DNA_pol3_clamp-load_cplx_C"/>
</dbReference>
<dbReference type="GO" id="GO:0006281">
    <property type="term" value="P:DNA repair"/>
    <property type="evidence" value="ECO:0007669"/>
    <property type="project" value="TreeGrafter"/>
</dbReference>
<accession>A0AA87ZMQ2</accession>
<dbReference type="PANTHER" id="PTHR11669">
    <property type="entry name" value="REPLICATION FACTOR C / DNA POLYMERASE III GAMMA-TAU SUBUNIT"/>
    <property type="match status" value="1"/>
</dbReference>
<feature type="compositionally biased region" description="Polar residues" evidence="1">
    <location>
        <begin position="286"/>
        <end position="309"/>
    </location>
</feature>
<comment type="caution">
    <text evidence="2">The sequence shown here is derived from an EMBL/GenBank/DDBJ whole genome shotgun (WGS) entry which is preliminary data.</text>
</comment>
<dbReference type="InterPro" id="IPR027417">
    <property type="entry name" value="P-loop_NTPase"/>
</dbReference>
<gene>
    <name evidence="2" type="ORF">TIFTF001_002437</name>
</gene>
<feature type="compositionally biased region" description="Low complexity" evidence="1">
    <location>
        <begin position="324"/>
        <end position="341"/>
    </location>
</feature>
<dbReference type="Pfam" id="PF22534">
    <property type="entry name" value="RFC_C"/>
    <property type="match status" value="1"/>
</dbReference>
<evidence type="ECO:0008006" key="4">
    <source>
        <dbReference type="Google" id="ProtNLM"/>
    </source>
</evidence>
<dbReference type="GO" id="GO:0005663">
    <property type="term" value="C:DNA replication factor C complex"/>
    <property type="evidence" value="ECO:0007669"/>
    <property type="project" value="TreeGrafter"/>
</dbReference>